<feature type="signal peptide" evidence="1">
    <location>
        <begin position="1"/>
        <end position="24"/>
    </location>
</feature>
<gene>
    <name evidence="3" type="ORF">F511_23731</name>
</gene>
<dbReference type="AlphaFoldDB" id="A0A2Z7AR56"/>
<feature type="domain" description="Knottins-like" evidence="2">
    <location>
        <begin position="27"/>
        <end position="69"/>
    </location>
</feature>
<evidence type="ECO:0000313" key="4">
    <source>
        <dbReference type="Proteomes" id="UP000250235"/>
    </source>
</evidence>
<evidence type="ECO:0000313" key="3">
    <source>
        <dbReference type="EMBL" id="KZV24411.1"/>
    </source>
</evidence>
<dbReference type="InterPro" id="IPR036574">
    <property type="entry name" value="Scorpion_toxin-like_sf"/>
</dbReference>
<dbReference type="InterPro" id="IPR003614">
    <property type="entry name" value="Knottins"/>
</dbReference>
<dbReference type="Gene3D" id="3.30.30.10">
    <property type="entry name" value="Knottin, scorpion toxin-like"/>
    <property type="match status" value="1"/>
</dbReference>
<reference evidence="3 4" key="1">
    <citation type="journal article" date="2015" name="Proc. Natl. Acad. Sci. U.S.A.">
        <title>The resurrection genome of Boea hygrometrica: A blueprint for survival of dehydration.</title>
        <authorList>
            <person name="Xiao L."/>
            <person name="Yang G."/>
            <person name="Zhang L."/>
            <person name="Yang X."/>
            <person name="Zhao S."/>
            <person name="Ji Z."/>
            <person name="Zhou Q."/>
            <person name="Hu M."/>
            <person name="Wang Y."/>
            <person name="Chen M."/>
            <person name="Xu Y."/>
            <person name="Jin H."/>
            <person name="Xiao X."/>
            <person name="Hu G."/>
            <person name="Bao F."/>
            <person name="Hu Y."/>
            <person name="Wan P."/>
            <person name="Li L."/>
            <person name="Deng X."/>
            <person name="Kuang T."/>
            <person name="Xiang C."/>
            <person name="Zhu J.K."/>
            <person name="Oliver M.J."/>
            <person name="He Y."/>
        </authorList>
    </citation>
    <scope>NUCLEOTIDE SEQUENCE [LARGE SCALE GENOMIC DNA]</scope>
    <source>
        <strain evidence="4">cv. XS01</strain>
    </source>
</reference>
<name>A0A2Z7AR56_9LAMI</name>
<sequence>MDKRLFGYVLLLIFLSQEIGFAHAQPACKVRNYRFLGKCLRGRTCRMSCIHQGFQNGSCFLLRCYCTPCHGGSNGGYGGGTNGGQGDYSGGIGAGGGSGGAGGGFGGAGGGFGTGGGGGAGGGFGSGGGGGAGGGFGGGGAGGGFGGGNENNDGGD</sequence>
<evidence type="ECO:0000256" key="1">
    <source>
        <dbReference type="SAM" id="SignalP"/>
    </source>
</evidence>
<dbReference type="SUPFAM" id="SSF57095">
    <property type="entry name" value="Scorpion toxin-like"/>
    <property type="match status" value="1"/>
</dbReference>
<accession>A0A2Z7AR56</accession>
<organism evidence="3 4">
    <name type="scientific">Dorcoceras hygrometricum</name>
    <dbReference type="NCBI Taxonomy" id="472368"/>
    <lineage>
        <taxon>Eukaryota</taxon>
        <taxon>Viridiplantae</taxon>
        <taxon>Streptophyta</taxon>
        <taxon>Embryophyta</taxon>
        <taxon>Tracheophyta</taxon>
        <taxon>Spermatophyta</taxon>
        <taxon>Magnoliopsida</taxon>
        <taxon>eudicotyledons</taxon>
        <taxon>Gunneridae</taxon>
        <taxon>Pentapetalae</taxon>
        <taxon>asterids</taxon>
        <taxon>lamiids</taxon>
        <taxon>Lamiales</taxon>
        <taxon>Gesneriaceae</taxon>
        <taxon>Didymocarpoideae</taxon>
        <taxon>Trichosporeae</taxon>
        <taxon>Loxocarpinae</taxon>
        <taxon>Dorcoceras</taxon>
    </lineage>
</organism>
<evidence type="ECO:0000259" key="2">
    <source>
        <dbReference type="Pfam" id="PF00304"/>
    </source>
</evidence>
<proteinExistence type="predicted"/>
<keyword evidence="1" id="KW-0732">Signal</keyword>
<protein>
    <recommendedName>
        <fullName evidence="2">Knottins-like domain-containing protein</fullName>
    </recommendedName>
</protein>
<keyword evidence="4" id="KW-1185">Reference proteome</keyword>
<dbReference type="Pfam" id="PF00304">
    <property type="entry name" value="Gamma-thionin"/>
    <property type="match status" value="1"/>
</dbReference>
<dbReference type="Proteomes" id="UP000250235">
    <property type="component" value="Unassembled WGS sequence"/>
</dbReference>
<feature type="chain" id="PRO_5016345427" description="Knottins-like domain-containing protein" evidence="1">
    <location>
        <begin position="25"/>
        <end position="156"/>
    </location>
</feature>
<dbReference type="EMBL" id="KV012817">
    <property type="protein sequence ID" value="KZV24411.1"/>
    <property type="molecule type" value="Genomic_DNA"/>
</dbReference>